<feature type="signal peptide" evidence="8">
    <location>
        <begin position="1"/>
        <end position="16"/>
    </location>
</feature>
<evidence type="ECO:0000256" key="8">
    <source>
        <dbReference type="SAM" id="SignalP"/>
    </source>
</evidence>
<dbReference type="PROSITE" id="PS00616">
    <property type="entry name" value="HIS_ACID_PHOSPHAT_1"/>
    <property type="match status" value="1"/>
</dbReference>
<dbReference type="EC" id="3.1.3.2" evidence="3"/>
<dbReference type="InterPro" id="IPR033379">
    <property type="entry name" value="Acid_Pase_AS"/>
</dbReference>
<evidence type="ECO:0000256" key="2">
    <source>
        <dbReference type="ARBA" id="ARBA00005375"/>
    </source>
</evidence>
<dbReference type="InterPro" id="IPR000560">
    <property type="entry name" value="His_Pase_clade-2"/>
</dbReference>
<dbReference type="GO" id="GO:0003993">
    <property type="term" value="F:acid phosphatase activity"/>
    <property type="evidence" value="ECO:0007669"/>
    <property type="project" value="UniProtKB-EC"/>
</dbReference>
<sequence>MYFILTLTVFIPIIFCEDRLVHVHALWRHGERNPRDLFKGDLNNASAFPDGIGQLTKYGIRQLYTLGEHFQARYIYEYKFLSSNYSNTEVYARSTALDRAFVSAMAFFSGLYSDGTSQEEHILSPISIHTIPLEDDFLYIIGFQCQRKEEIRKIAENSYEMQSLFSRFNDLLVEVANNTESSLEFDSALNVYDTAVLEEMYGLPLPDWVSARIPEWNEFRIKYVLIMYGYISFTNSPHNLQLELLKITGGSLVAEIVDRMIHKIKCERFQTPECLNIKYQKLYTYSGHDITLIGLFSGLGFKTFMFETEEMPSVSSSVVLELWENEKIRNSIISQKTFYNYYYVKIYFYQNSSVENPKYIGNLLEECQRQKGCPISYLIKRAELLRPKPDLKRYCDQSLNAASKDDLEIRHF</sequence>
<dbReference type="PANTHER" id="PTHR11567">
    <property type="entry name" value="ACID PHOSPHATASE-RELATED"/>
    <property type="match status" value="1"/>
</dbReference>
<accession>A0A914PLW2</accession>
<evidence type="ECO:0000313" key="9">
    <source>
        <dbReference type="Proteomes" id="UP000887578"/>
    </source>
</evidence>
<comment type="catalytic activity">
    <reaction evidence="1">
        <text>a phosphate monoester + H2O = an alcohol + phosphate</text>
        <dbReference type="Rhea" id="RHEA:15017"/>
        <dbReference type="ChEBI" id="CHEBI:15377"/>
        <dbReference type="ChEBI" id="CHEBI:30879"/>
        <dbReference type="ChEBI" id="CHEBI:43474"/>
        <dbReference type="ChEBI" id="CHEBI:67140"/>
        <dbReference type="EC" id="3.1.3.2"/>
    </reaction>
</comment>
<keyword evidence="5" id="KW-0378">Hydrolase</keyword>
<reference evidence="10" key="1">
    <citation type="submission" date="2022-11" db="UniProtKB">
        <authorList>
            <consortium name="WormBaseParasite"/>
        </authorList>
    </citation>
    <scope>IDENTIFICATION</scope>
</reference>
<keyword evidence="7" id="KW-0325">Glycoprotein</keyword>
<evidence type="ECO:0000256" key="6">
    <source>
        <dbReference type="ARBA" id="ARBA00023157"/>
    </source>
</evidence>
<evidence type="ECO:0000256" key="7">
    <source>
        <dbReference type="ARBA" id="ARBA00023180"/>
    </source>
</evidence>
<evidence type="ECO:0000256" key="4">
    <source>
        <dbReference type="ARBA" id="ARBA00022729"/>
    </source>
</evidence>
<feature type="chain" id="PRO_5037527665" description="acid phosphatase" evidence="8">
    <location>
        <begin position="17"/>
        <end position="412"/>
    </location>
</feature>
<evidence type="ECO:0000256" key="1">
    <source>
        <dbReference type="ARBA" id="ARBA00000032"/>
    </source>
</evidence>
<dbReference type="Pfam" id="PF00328">
    <property type="entry name" value="His_Phos_2"/>
    <property type="match status" value="1"/>
</dbReference>
<dbReference type="Gene3D" id="3.40.50.1240">
    <property type="entry name" value="Phosphoglycerate mutase-like"/>
    <property type="match status" value="1"/>
</dbReference>
<keyword evidence="9" id="KW-1185">Reference proteome</keyword>
<evidence type="ECO:0000256" key="5">
    <source>
        <dbReference type="ARBA" id="ARBA00022801"/>
    </source>
</evidence>
<dbReference type="WBParaSite" id="PDA_v2.g19480.t1">
    <property type="protein sequence ID" value="PDA_v2.g19480.t1"/>
    <property type="gene ID" value="PDA_v2.g19480"/>
</dbReference>
<evidence type="ECO:0000256" key="3">
    <source>
        <dbReference type="ARBA" id="ARBA00012646"/>
    </source>
</evidence>
<name>A0A914PLW2_9BILA</name>
<dbReference type="PANTHER" id="PTHR11567:SF211">
    <property type="entry name" value="PROSTATIC ACID PHOSPHATASE"/>
    <property type="match status" value="1"/>
</dbReference>
<dbReference type="InterPro" id="IPR050645">
    <property type="entry name" value="Histidine_acid_phosphatase"/>
</dbReference>
<keyword evidence="4 8" id="KW-0732">Signal</keyword>
<organism evidence="9 10">
    <name type="scientific">Panagrolaimus davidi</name>
    <dbReference type="NCBI Taxonomy" id="227884"/>
    <lineage>
        <taxon>Eukaryota</taxon>
        <taxon>Metazoa</taxon>
        <taxon>Ecdysozoa</taxon>
        <taxon>Nematoda</taxon>
        <taxon>Chromadorea</taxon>
        <taxon>Rhabditida</taxon>
        <taxon>Tylenchina</taxon>
        <taxon>Panagrolaimomorpha</taxon>
        <taxon>Panagrolaimoidea</taxon>
        <taxon>Panagrolaimidae</taxon>
        <taxon>Panagrolaimus</taxon>
    </lineage>
</organism>
<keyword evidence="6" id="KW-1015">Disulfide bond</keyword>
<dbReference type="Proteomes" id="UP000887578">
    <property type="component" value="Unplaced"/>
</dbReference>
<evidence type="ECO:0000313" key="10">
    <source>
        <dbReference type="WBParaSite" id="PDA_v2.g19480.t1"/>
    </source>
</evidence>
<dbReference type="AlphaFoldDB" id="A0A914PLW2"/>
<dbReference type="CDD" id="cd07061">
    <property type="entry name" value="HP_HAP_like"/>
    <property type="match status" value="1"/>
</dbReference>
<comment type="similarity">
    <text evidence="2">Belongs to the histidine acid phosphatase family.</text>
</comment>
<proteinExistence type="inferred from homology"/>
<protein>
    <recommendedName>
        <fullName evidence="3">acid phosphatase</fullName>
        <ecNumber evidence="3">3.1.3.2</ecNumber>
    </recommendedName>
</protein>
<dbReference type="SUPFAM" id="SSF53254">
    <property type="entry name" value="Phosphoglycerate mutase-like"/>
    <property type="match status" value="1"/>
</dbReference>
<dbReference type="InterPro" id="IPR029033">
    <property type="entry name" value="His_PPase_superfam"/>
</dbReference>